<feature type="region of interest" description="Disordered" evidence="3">
    <location>
        <begin position="879"/>
        <end position="911"/>
    </location>
</feature>
<evidence type="ECO:0000259" key="5">
    <source>
        <dbReference type="PROSITE" id="PS50826"/>
    </source>
</evidence>
<dbReference type="PROSITE" id="PS50086">
    <property type="entry name" value="TBC_RABGAP"/>
    <property type="match status" value="1"/>
</dbReference>
<feature type="compositionally biased region" description="Low complexity" evidence="3">
    <location>
        <begin position="185"/>
        <end position="206"/>
    </location>
</feature>
<feature type="compositionally biased region" description="Gly residues" evidence="3">
    <location>
        <begin position="589"/>
        <end position="604"/>
    </location>
</feature>
<feature type="region of interest" description="Disordered" evidence="3">
    <location>
        <begin position="957"/>
        <end position="984"/>
    </location>
</feature>
<dbReference type="InterPro" id="IPR037213">
    <property type="entry name" value="Run_dom_sf"/>
</dbReference>
<dbReference type="Pfam" id="PF00566">
    <property type="entry name" value="RabGAP-TBC"/>
    <property type="match status" value="1"/>
</dbReference>
<evidence type="ECO:0000256" key="3">
    <source>
        <dbReference type="SAM" id="MobiDB-lite"/>
    </source>
</evidence>
<feature type="compositionally biased region" description="Low complexity" evidence="3">
    <location>
        <begin position="1612"/>
        <end position="1625"/>
    </location>
</feature>
<dbReference type="Gene3D" id="1.10.472.80">
    <property type="entry name" value="Ypt/Rab-GAP domain of gyp1p, domain 3"/>
    <property type="match status" value="1"/>
</dbReference>
<feature type="compositionally biased region" description="Low complexity" evidence="3">
    <location>
        <begin position="1025"/>
        <end position="1040"/>
    </location>
</feature>
<name>A0A6G1SGB8_9ACAR</name>
<dbReference type="SMART" id="SM00593">
    <property type="entry name" value="RUN"/>
    <property type="match status" value="1"/>
</dbReference>
<evidence type="ECO:0000313" key="6">
    <source>
        <dbReference type="EMBL" id="MDE49525.1"/>
    </source>
</evidence>
<feature type="compositionally biased region" description="Polar residues" evidence="3">
    <location>
        <begin position="1041"/>
        <end position="1052"/>
    </location>
</feature>
<dbReference type="InterPro" id="IPR004012">
    <property type="entry name" value="Run_dom"/>
</dbReference>
<gene>
    <name evidence="6" type="primary">Sgsm2_1</name>
    <name evidence="7" type="synonym">Sgsm2_2</name>
    <name evidence="7" type="ORF">g.18945</name>
    <name evidence="6" type="ORF">g.18948</name>
</gene>
<dbReference type="GO" id="GO:0031410">
    <property type="term" value="C:cytoplasmic vesicle"/>
    <property type="evidence" value="ECO:0007669"/>
    <property type="project" value="UniProtKB-ARBA"/>
</dbReference>
<feature type="compositionally biased region" description="Low complexity" evidence="3">
    <location>
        <begin position="1658"/>
        <end position="1669"/>
    </location>
</feature>
<feature type="compositionally biased region" description="Polar residues" evidence="3">
    <location>
        <begin position="479"/>
        <end position="490"/>
    </location>
</feature>
<comment type="similarity">
    <text evidence="2">Belongs to the RUTBC family.</text>
</comment>
<dbReference type="PROSITE" id="PS50826">
    <property type="entry name" value="RUN"/>
    <property type="match status" value="1"/>
</dbReference>
<feature type="region of interest" description="Disordered" evidence="3">
    <location>
        <begin position="999"/>
        <end position="1113"/>
    </location>
</feature>
<feature type="compositionally biased region" description="Polar residues" evidence="3">
    <location>
        <begin position="1216"/>
        <end position="1226"/>
    </location>
</feature>
<reference evidence="6" key="1">
    <citation type="submission" date="2018-10" db="EMBL/GenBank/DDBJ databases">
        <title>Transcriptome assembly of Aceria tosichella (Wheat curl mite) Type 2.</title>
        <authorList>
            <person name="Scully E.D."/>
            <person name="Geib S.M."/>
            <person name="Palmer N.A."/>
            <person name="Gupta A.K."/>
            <person name="Sarath G."/>
            <person name="Tatineni S."/>
        </authorList>
    </citation>
    <scope>NUCLEOTIDE SEQUENCE</scope>
    <source>
        <strain evidence="6">LincolnNE</strain>
    </source>
</reference>
<feature type="compositionally biased region" description="Polar residues" evidence="3">
    <location>
        <begin position="1165"/>
        <end position="1174"/>
    </location>
</feature>
<feature type="compositionally biased region" description="Polar residues" evidence="3">
    <location>
        <begin position="737"/>
        <end position="747"/>
    </location>
</feature>
<feature type="compositionally biased region" description="Low complexity" evidence="3">
    <location>
        <begin position="432"/>
        <end position="447"/>
    </location>
</feature>
<dbReference type="Gene3D" id="1.20.58.900">
    <property type="match status" value="1"/>
</dbReference>
<feature type="compositionally biased region" description="Polar residues" evidence="3">
    <location>
        <begin position="623"/>
        <end position="635"/>
    </location>
</feature>
<proteinExistence type="inferred from homology"/>
<feature type="compositionally biased region" description="Acidic residues" evidence="3">
    <location>
        <begin position="1551"/>
        <end position="1571"/>
    </location>
</feature>
<feature type="region of interest" description="Disordered" evidence="3">
    <location>
        <begin position="1"/>
        <end position="81"/>
    </location>
</feature>
<dbReference type="EMBL" id="GGYP01004754">
    <property type="protein sequence ID" value="MDE49525.1"/>
    <property type="molecule type" value="Transcribed_RNA"/>
</dbReference>
<evidence type="ECO:0000259" key="4">
    <source>
        <dbReference type="PROSITE" id="PS50086"/>
    </source>
</evidence>
<feature type="domain" description="RUN" evidence="5">
    <location>
        <begin position="113"/>
        <end position="307"/>
    </location>
</feature>
<feature type="region of interest" description="Disordered" evidence="3">
    <location>
        <begin position="1194"/>
        <end position="1226"/>
    </location>
</feature>
<dbReference type="InterPro" id="IPR021935">
    <property type="entry name" value="SGSM1/2_RBD"/>
</dbReference>
<evidence type="ECO:0000256" key="1">
    <source>
        <dbReference type="ARBA" id="ARBA00022468"/>
    </source>
</evidence>
<dbReference type="FunFam" id="1.10.8.270:FF:000064">
    <property type="entry name" value="Small G protein-signaling modulator 1b"/>
    <property type="match status" value="1"/>
</dbReference>
<feature type="region of interest" description="Disordered" evidence="3">
    <location>
        <begin position="345"/>
        <end position="512"/>
    </location>
</feature>
<feature type="compositionally biased region" description="Gly residues" evidence="3">
    <location>
        <begin position="494"/>
        <end position="509"/>
    </location>
</feature>
<keyword evidence="1" id="KW-0343">GTPase activation</keyword>
<feature type="compositionally biased region" description="Basic and acidic residues" evidence="3">
    <location>
        <begin position="1572"/>
        <end position="1607"/>
    </location>
</feature>
<feature type="region of interest" description="Disordered" evidence="3">
    <location>
        <begin position="1147"/>
        <end position="1177"/>
    </location>
</feature>
<protein>
    <submittedName>
        <fullName evidence="6">Small G protein signaling modulator 2</fullName>
    </submittedName>
</protein>
<feature type="compositionally biased region" description="Polar residues" evidence="3">
    <location>
        <begin position="879"/>
        <end position="889"/>
    </location>
</feature>
<feature type="region of interest" description="Disordered" evidence="3">
    <location>
        <begin position="172"/>
        <end position="233"/>
    </location>
</feature>
<sequence length="1917" mass="211216">MRSSQTPGEEDANERLANRTDSEKGRAPLGGAGAKPAPNGTGAASSQLRTTKMTETGTTTKTTITTTTESNENDDGKSSDKQLLDAECERLLRNTKRQVKQMMEEAVTKKFIHEESSSIISLCVAIDACLSHQLKRRALGLFKTNSSTALVRKIAKLCPEAQATISMVEEEERRQQEELKRQKKQQQQQAAANQARQKQQQQQQHQSTDGSGSRQRGAPNTGSFATQQHGSPVKQVASNLSVHRRNMWIKCALIEKRLVPIVEHLAANASKYYEPEALMSNYVSAQLLCSLLVGPCALEFSRSKTNDFYQFEEPSADELLKRHNLSNPIACLCSSSVSSLASHTSAHPSSSLRRFHGGSLNYRPPTKTMSTHHQHDDIHQHVSRSLSTSTTGGSAKLFRHHHPQNRNRLSADKDSSQSCTDGASGSLQQPEAAATSVTNTNTKTHTVGRLSRRRPSTASQSSLHELIQEEDHHHLRHASSPSSGSQLVRNSSGGSCGGAGSGASGGGGVSRRRRPLALRTNMKTGALVTECHHSACQEISEHQQTRGYSFTCALNPNGNQPQQSITAGRNLCNISSPLSQQRQESMGTQGLGGAGSGTSGGGGSSSADQQQQQQPGGAFNGGLQSQFNNANNNLDSTWPAWSPRMLHETLHQNSKSSLLYAKNNILLETHTHGTVAGYLSLHQTSAPDLIIKWIPNQLINGGHTQTQDTALCGNCRHQQVSSGDPVVQQTAKRHFQKNGTASATTSGPVVAEKSPEIGVATNRRLPGKRSASSNTAPTGEKCGVSEEAARSHSLTTSDALQQQQQQRKSKQANQSTTCHQDLSAIDQPHQQQDGLAGNLSRAIGSSYLDLVINLSVSRIVLLNCHFNGVPTSEFFTTPTEHFSPSSCANSGAGEQLDGDSGSGSGRGSDVGLNSDLEETLILVEADGVQRAPFRFPKGGLRWFLSCLENGLGPDRYLEPAIRPDNDEDDETTGGSSSGNTIEHSKRFADPLQMLHSPAGWMMANHNNGSDSPSTASEPAPGNNNSRLEVLLRRLPSLRRSQPNTKATVNSDNNKTRSVDITPSAAGSAGPPPTLEGGGPNQPHSSELNRGESPTPPSAGGTGNDLRETLSTQWKRPHYRPRNYVYRIVNVHHQFDWAQQTPPLSALSVDLGINGRPHANKRRQQQQHQMLSNDSPGVGQRFSWSLSKLARFSSRTNSTSSSSAGGGGGAGNGLAPANSTETTTGQSKSALGSLTSLLYLSYNKTTLDSVGSLDSSNQQATDLNNNSTDTGLASAMKRDSSSELIRIEAKLNDLKKSSTEELMVLRNQSIQTLCESMRKQILARAFYGWLVYCRRMKIVRTHLMGLINESRLRALNRTRGVAKSDEDEREIVEGLTRDDDVIIAEDEEELMEEARAFGLTWIRWRELVQAGSVAADQQGELSAASKRELARRVNLLVYYGGIEDDQLRAEVWPYLLGHYEFSDSPETRRKRDETCRSAFESSARDWIKIERVIKERDNQILEANMAKVARRQQRERLMAAGGGGEEPASPEQAANGFSSLTSETTDSTEMLREDEDEAQQDDDDDQDDDVQDDVDRNEQGQKGEDSTVREPGELKEEDDRGDDKREESSICQDTTTATTTTTTTITETDDRKETDDKTGDHDIERQEEIGARGKQRINKSSSSTTAAATKARAKRQRRMRRRFRLESTGSVGSDASITDQFGNNIHRIDKDVQRCDRNFWYFKNVDNLNKLRKIMCSYVWQHLDVGYVQGMCDLAAPLLVIFDHDELMAFNCFSQLMKRMVANFPHGSAMDQHFEHLKYLMQVLDPKLFEILQNNGDYTHFYFCYRWLLLDFKRELAYEDVYRVWEAIWSARVVATEHFVVFLALAMVRFYRDIIIENNMDFTDTIKFFNEMAERHDARKIIALAQDCVSELESLIES</sequence>
<feature type="domain" description="Rab-GAP TBC" evidence="4">
    <location>
        <begin position="1441"/>
        <end position="1851"/>
    </location>
</feature>
<accession>A0A6G1SGB8</accession>
<feature type="compositionally biased region" description="Basic residues" evidence="3">
    <location>
        <begin position="1670"/>
        <end position="1680"/>
    </location>
</feature>
<dbReference type="Gene3D" id="2.30.29.230">
    <property type="match status" value="2"/>
</dbReference>
<dbReference type="Pfam" id="PF12068">
    <property type="entry name" value="PH_RBD"/>
    <property type="match status" value="2"/>
</dbReference>
<feature type="compositionally biased region" description="Low complexity" evidence="3">
    <location>
        <begin position="1525"/>
        <end position="1547"/>
    </location>
</feature>
<dbReference type="SMART" id="SM00164">
    <property type="entry name" value="TBC"/>
    <property type="match status" value="1"/>
</dbReference>
<feature type="region of interest" description="Disordered" evidence="3">
    <location>
        <begin position="578"/>
        <end position="635"/>
    </location>
</feature>
<feature type="region of interest" description="Disordered" evidence="3">
    <location>
        <begin position="1252"/>
        <end position="1274"/>
    </location>
</feature>
<feature type="compositionally biased region" description="Basic and acidic residues" evidence="3">
    <location>
        <begin position="1627"/>
        <end position="1650"/>
    </location>
</feature>
<feature type="compositionally biased region" description="Low complexity" evidence="3">
    <location>
        <begin position="34"/>
        <end position="68"/>
    </location>
</feature>
<feature type="region of interest" description="Disordered" evidence="3">
    <location>
        <begin position="1517"/>
        <end position="1680"/>
    </location>
</feature>
<dbReference type="GO" id="GO:0005096">
    <property type="term" value="F:GTPase activator activity"/>
    <property type="evidence" value="ECO:0007669"/>
    <property type="project" value="UniProtKB-KW"/>
</dbReference>
<feature type="compositionally biased region" description="Polar residues" evidence="3">
    <location>
        <begin position="1252"/>
        <end position="1270"/>
    </location>
</feature>
<dbReference type="Pfam" id="PF02759">
    <property type="entry name" value="RUN"/>
    <property type="match status" value="1"/>
</dbReference>
<dbReference type="EMBL" id="GGYP01005720">
    <property type="protein sequence ID" value="MDE50491.1"/>
    <property type="molecule type" value="Transcribed_RNA"/>
</dbReference>
<feature type="compositionally biased region" description="Polar residues" evidence="3">
    <location>
        <begin position="416"/>
        <end position="429"/>
    </location>
</feature>
<dbReference type="PANTHER" id="PTHR22957">
    <property type="entry name" value="TBC1 DOMAIN FAMILY MEMBER GTPASE-ACTIVATING PROTEIN"/>
    <property type="match status" value="1"/>
</dbReference>
<feature type="compositionally biased region" description="Basic and acidic residues" evidence="3">
    <location>
        <begin position="13"/>
        <end position="26"/>
    </location>
</feature>
<feature type="compositionally biased region" description="Polar residues" evidence="3">
    <location>
        <begin position="1004"/>
        <end position="1024"/>
    </location>
</feature>
<dbReference type="SUPFAM" id="SSF47923">
    <property type="entry name" value="Ypt/Rab-GAP domain of gyp1p"/>
    <property type="match status" value="2"/>
</dbReference>
<dbReference type="Gene3D" id="1.10.8.270">
    <property type="entry name" value="putative rabgap domain of human tbc1 domain family member 14 like domains"/>
    <property type="match status" value="1"/>
</dbReference>
<feature type="compositionally biased region" description="Low complexity" evidence="3">
    <location>
        <begin position="605"/>
        <end position="617"/>
    </location>
</feature>
<feature type="compositionally biased region" description="Polar residues" evidence="3">
    <location>
        <begin position="972"/>
        <end position="981"/>
    </location>
</feature>
<evidence type="ECO:0000256" key="2">
    <source>
        <dbReference type="ARBA" id="ARBA00034124"/>
    </source>
</evidence>
<organism evidence="6">
    <name type="scientific">Aceria tosichella</name>
    <name type="common">wheat curl mite</name>
    <dbReference type="NCBI Taxonomy" id="561515"/>
    <lineage>
        <taxon>Eukaryota</taxon>
        <taxon>Metazoa</taxon>
        <taxon>Ecdysozoa</taxon>
        <taxon>Arthropoda</taxon>
        <taxon>Chelicerata</taxon>
        <taxon>Arachnida</taxon>
        <taxon>Acari</taxon>
        <taxon>Acariformes</taxon>
        <taxon>Trombidiformes</taxon>
        <taxon>Prostigmata</taxon>
        <taxon>Eupodina</taxon>
        <taxon>Eriophyoidea</taxon>
        <taxon>Eriophyidae</taxon>
        <taxon>Eriophyinae</taxon>
        <taxon>Aceriini</taxon>
        <taxon>Aceria</taxon>
    </lineage>
</organism>
<dbReference type="SUPFAM" id="SSF140741">
    <property type="entry name" value="RUN domain-like"/>
    <property type="match status" value="1"/>
</dbReference>
<dbReference type="PANTHER" id="PTHR22957:SF502">
    <property type="entry name" value="SMALL G PROTEIN SIGNALING MODULATOR 2-RELATED"/>
    <property type="match status" value="1"/>
</dbReference>
<dbReference type="InterPro" id="IPR035969">
    <property type="entry name" value="Rab-GAP_TBC_sf"/>
</dbReference>
<feature type="region of interest" description="Disordered" evidence="3">
    <location>
        <begin position="723"/>
        <end position="819"/>
    </location>
</feature>
<feature type="compositionally biased region" description="Polar residues" evidence="3">
    <location>
        <begin position="207"/>
        <end position="233"/>
    </location>
</feature>
<evidence type="ECO:0000313" key="7">
    <source>
        <dbReference type="EMBL" id="MDE50491.1"/>
    </source>
</evidence>
<dbReference type="InterPro" id="IPR000195">
    <property type="entry name" value="Rab-GAP-TBC_dom"/>
</dbReference>